<evidence type="ECO:0000313" key="14">
    <source>
        <dbReference type="Proteomes" id="UP000032874"/>
    </source>
</evidence>
<evidence type="ECO:0000256" key="10">
    <source>
        <dbReference type="ARBA" id="ARBA00030772"/>
    </source>
</evidence>
<dbReference type="PROSITE" id="PS01142">
    <property type="entry name" value="T2SP_N"/>
    <property type="match status" value="1"/>
</dbReference>
<keyword evidence="9" id="KW-0472">Membrane</keyword>
<sequence length="248" mass="26932">MKLKSGIGAGVALVLAYGLFLTCYAPARLLTAVPLPAGMTIAQATGTLWQGNLQRFSWRTLTLDDVHWKITFSGFMPALEIAFKNPEGIEGQGIIRGWQQPQFYQWRLSVPAGYLFSQLRFIVPIGAEGNLQLNLQEATVDRSGCQSLDANVIWPDARVKTPLGGLVLATPQATLRCEQGALEASLRQASSHLQLSGKGSVTPKGEYRFTGRLSSGNDLPATMKKLLTTTGKVDEQGARTLNFQGRLL</sequence>
<dbReference type="Proteomes" id="UP000032869">
    <property type="component" value="Unassembled WGS sequence"/>
</dbReference>
<dbReference type="eggNOG" id="ENOG5032RTB">
    <property type="taxonomic scope" value="Bacteria"/>
</dbReference>
<dbReference type="RefSeq" id="WP_039298254.1">
    <property type="nucleotide sequence ID" value="NZ_JAODTE010000003.1"/>
</dbReference>
<keyword evidence="5" id="KW-1003">Cell membrane</keyword>
<dbReference type="Pfam" id="PF01203">
    <property type="entry name" value="T2SSN"/>
    <property type="match status" value="1"/>
</dbReference>
<dbReference type="InterPro" id="IPR022792">
    <property type="entry name" value="T2SS_protein-GspN"/>
</dbReference>
<comment type="caution">
    <text evidence="11">The sequence shown here is derived from an EMBL/GenBank/DDBJ whole genome shotgun (WGS) entry which is preliminary data.</text>
</comment>
<keyword evidence="7" id="KW-0812">Transmembrane</keyword>
<evidence type="ECO:0000256" key="8">
    <source>
        <dbReference type="ARBA" id="ARBA00022927"/>
    </source>
</evidence>
<proteinExistence type="inferred from homology"/>
<evidence type="ECO:0000313" key="11">
    <source>
        <dbReference type="EMBL" id="KFX04712.1"/>
    </source>
</evidence>
<evidence type="ECO:0000256" key="5">
    <source>
        <dbReference type="ARBA" id="ARBA00022475"/>
    </source>
</evidence>
<dbReference type="InterPro" id="IPR000645">
    <property type="entry name" value="T2SS_GspN_CS"/>
</dbReference>
<dbReference type="EMBL" id="JQHM01000004">
    <property type="protein sequence ID" value="KFX04712.1"/>
    <property type="molecule type" value="Genomic_DNA"/>
</dbReference>
<evidence type="ECO:0000256" key="7">
    <source>
        <dbReference type="ARBA" id="ARBA00022692"/>
    </source>
</evidence>
<comment type="similarity">
    <text evidence="2">Belongs to the GSP N family.</text>
</comment>
<dbReference type="AlphaFoldDB" id="A0A093RNI7"/>
<evidence type="ECO:0000313" key="13">
    <source>
        <dbReference type="Proteomes" id="UP000032869"/>
    </source>
</evidence>
<name>A0A093RNI7_9GAMM</name>
<evidence type="ECO:0000256" key="3">
    <source>
        <dbReference type="ARBA" id="ARBA00021563"/>
    </source>
</evidence>
<keyword evidence="6" id="KW-0997">Cell inner membrane</keyword>
<evidence type="ECO:0000256" key="1">
    <source>
        <dbReference type="ARBA" id="ARBA00004533"/>
    </source>
</evidence>
<keyword evidence="13" id="KW-1185">Reference proteome</keyword>
<gene>
    <name evidence="12" type="ORF">JV35_00145</name>
    <name evidence="11" type="ORF">KP22_12520</name>
</gene>
<dbReference type="OrthoDB" id="6118198at2"/>
<evidence type="ECO:0000256" key="6">
    <source>
        <dbReference type="ARBA" id="ARBA00022519"/>
    </source>
</evidence>
<reference evidence="13 14" key="1">
    <citation type="submission" date="2014-08" db="EMBL/GenBank/DDBJ databases">
        <title>Genome sequences of NCPPB Pectobacterium isolates.</title>
        <authorList>
            <person name="Glover R.H."/>
            <person name="Sapp M."/>
            <person name="Elphinstone J."/>
        </authorList>
    </citation>
    <scope>NUCLEOTIDE SEQUENCE [LARGE SCALE GENOMIC DNA]</scope>
    <source>
        <strain evidence="12 13">NCPPB 2793</strain>
        <strain evidence="11 14">NCPPB 2795</strain>
    </source>
</reference>
<dbReference type="STRING" id="55207.KP22_12520"/>
<evidence type="ECO:0000313" key="12">
    <source>
        <dbReference type="EMBL" id="KFX21610.1"/>
    </source>
</evidence>
<keyword evidence="8" id="KW-0653">Protein transport</keyword>
<accession>A0A093RNI7</accession>
<comment type="subcellular location">
    <subcellularLocation>
        <location evidence="1">Cell inner membrane</location>
    </subcellularLocation>
</comment>
<dbReference type="GO" id="GO:0015627">
    <property type="term" value="C:type II protein secretion system complex"/>
    <property type="evidence" value="ECO:0007669"/>
    <property type="project" value="InterPro"/>
</dbReference>
<dbReference type="EMBL" id="JQHL01000001">
    <property type="protein sequence ID" value="KFX21610.1"/>
    <property type="molecule type" value="Genomic_DNA"/>
</dbReference>
<dbReference type="Proteomes" id="UP000032874">
    <property type="component" value="Unassembled WGS sequence"/>
</dbReference>
<keyword evidence="4" id="KW-0813">Transport</keyword>
<evidence type="ECO:0000256" key="9">
    <source>
        <dbReference type="ARBA" id="ARBA00023136"/>
    </source>
</evidence>
<evidence type="ECO:0000256" key="4">
    <source>
        <dbReference type="ARBA" id="ARBA00022448"/>
    </source>
</evidence>
<evidence type="ECO:0000256" key="2">
    <source>
        <dbReference type="ARBA" id="ARBA00007208"/>
    </source>
</evidence>
<protein>
    <recommendedName>
        <fullName evidence="3">Type II secretion system protein N</fullName>
    </recommendedName>
    <alternativeName>
        <fullName evidence="10">General secretion pathway protein N</fullName>
    </alternativeName>
</protein>
<dbReference type="GO" id="GO:0005886">
    <property type="term" value="C:plasma membrane"/>
    <property type="evidence" value="ECO:0007669"/>
    <property type="project" value="UniProtKB-SubCell"/>
</dbReference>
<organism evidence="11 14">
    <name type="scientific">Pectobacterium betavasculorum</name>
    <dbReference type="NCBI Taxonomy" id="55207"/>
    <lineage>
        <taxon>Bacteria</taxon>
        <taxon>Pseudomonadati</taxon>
        <taxon>Pseudomonadota</taxon>
        <taxon>Gammaproteobacteria</taxon>
        <taxon>Enterobacterales</taxon>
        <taxon>Pectobacteriaceae</taxon>
        <taxon>Pectobacterium</taxon>
    </lineage>
</organism>
<dbReference type="GO" id="GO:0015628">
    <property type="term" value="P:protein secretion by the type II secretion system"/>
    <property type="evidence" value="ECO:0007669"/>
    <property type="project" value="InterPro"/>
</dbReference>